<feature type="transmembrane region" description="Helical" evidence="1">
    <location>
        <begin position="45"/>
        <end position="62"/>
    </location>
</feature>
<protein>
    <submittedName>
        <fullName evidence="3">Uncharacterized protein LOC105430843</fullName>
    </submittedName>
</protein>
<dbReference type="GeneID" id="105430843"/>
<dbReference type="KEGG" id="pbar:105430843"/>
<evidence type="ECO:0000313" key="2">
    <source>
        <dbReference type="Proteomes" id="UP000504615"/>
    </source>
</evidence>
<proteinExistence type="predicted"/>
<evidence type="ECO:0000256" key="1">
    <source>
        <dbReference type="SAM" id="Phobius"/>
    </source>
</evidence>
<keyword evidence="1" id="KW-0472">Membrane</keyword>
<accession>A0A6I9WMH1</accession>
<keyword evidence="2" id="KW-1185">Reference proteome</keyword>
<organism evidence="2 3">
    <name type="scientific">Pogonomyrmex barbatus</name>
    <name type="common">red harvester ant</name>
    <dbReference type="NCBI Taxonomy" id="144034"/>
    <lineage>
        <taxon>Eukaryota</taxon>
        <taxon>Metazoa</taxon>
        <taxon>Ecdysozoa</taxon>
        <taxon>Arthropoda</taxon>
        <taxon>Hexapoda</taxon>
        <taxon>Insecta</taxon>
        <taxon>Pterygota</taxon>
        <taxon>Neoptera</taxon>
        <taxon>Endopterygota</taxon>
        <taxon>Hymenoptera</taxon>
        <taxon>Apocrita</taxon>
        <taxon>Aculeata</taxon>
        <taxon>Formicoidea</taxon>
        <taxon>Formicidae</taxon>
        <taxon>Myrmicinae</taxon>
        <taxon>Pogonomyrmex</taxon>
    </lineage>
</organism>
<dbReference type="RefSeq" id="XP_011642886.1">
    <property type="nucleotide sequence ID" value="XM_011644584.2"/>
</dbReference>
<dbReference type="AlphaFoldDB" id="A0A6I9WMH1"/>
<keyword evidence="1" id="KW-1133">Transmembrane helix</keyword>
<reference evidence="3" key="1">
    <citation type="submission" date="2025-08" db="UniProtKB">
        <authorList>
            <consortium name="RefSeq"/>
        </authorList>
    </citation>
    <scope>IDENTIFICATION</scope>
</reference>
<gene>
    <name evidence="3" type="primary">LOC105430843</name>
</gene>
<dbReference type="Proteomes" id="UP000504615">
    <property type="component" value="Unplaced"/>
</dbReference>
<evidence type="ECO:0000313" key="3">
    <source>
        <dbReference type="RefSeq" id="XP_011642886.1"/>
    </source>
</evidence>
<sequence>MSDRSTRATKMENLKNGDSLVAGTETSLSYRLHGRSELKLRSVRTAIYGASLLCVALVSLVSDRRSREMPVMGAGWEFLWSRLGRGWEAGRVVRGSEGFLLANGQ</sequence>
<keyword evidence="1" id="KW-0812">Transmembrane</keyword>
<name>A0A6I9WMH1_9HYME</name>